<dbReference type="PANTHER" id="PTHR10629">
    <property type="entry name" value="CYTOSINE-SPECIFIC METHYLTRANSFERASE"/>
    <property type="match status" value="1"/>
</dbReference>
<dbReference type="GO" id="GO:0003886">
    <property type="term" value="F:DNA (cytosine-5-)-methyltransferase activity"/>
    <property type="evidence" value="ECO:0007669"/>
    <property type="project" value="UniProtKB-EC"/>
</dbReference>
<dbReference type="PROSITE" id="PS00094">
    <property type="entry name" value="C5_MTASE_1"/>
    <property type="match status" value="1"/>
</dbReference>
<dbReference type="EC" id="2.1.1.37" evidence="7"/>
<dbReference type="RefSeq" id="WP_349136135.1">
    <property type="nucleotide sequence ID" value="NZ_JBBMFF010000230.1"/>
</dbReference>
<comment type="caution">
    <text evidence="8">The sequence shown here is derived from an EMBL/GenBank/DDBJ whole genome shotgun (WGS) entry which is preliminary data.</text>
</comment>
<organism evidence="8 9">
    <name type="scientific">Faecousia intestinalis</name>
    <dbReference type="NCBI Taxonomy" id="3133167"/>
    <lineage>
        <taxon>Bacteria</taxon>
        <taxon>Bacillati</taxon>
        <taxon>Bacillota</taxon>
        <taxon>Clostridia</taxon>
        <taxon>Eubacteriales</taxon>
        <taxon>Oscillospiraceae</taxon>
        <taxon>Faecousia</taxon>
    </lineage>
</organism>
<evidence type="ECO:0000313" key="9">
    <source>
        <dbReference type="Proteomes" id="UP001491552"/>
    </source>
</evidence>
<proteinExistence type="inferred from homology"/>
<evidence type="ECO:0000256" key="6">
    <source>
        <dbReference type="RuleBase" id="RU000416"/>
    </source>
</evidence>
<accession>A0ABV1G7V7</accession>
<dbReference type="Proteomes" id="UP001491552">
    <property type="component" value="Unassembled WGS sequence"/>
</dbReference>
<name>A0ABV1G7V7_9FIRM</name>
<sequence length="598" mass="67848">METTHKIRTISLFSGGGGLDIGFEQAGFEILFATDFNHECCETLKLNRGNTLSNSCTVVEQDITTMDLGILPENVDMIIGGPPCQSFSASGRRAGGAAGQLDQRGNLFKSYCKVVEHVRPKAFLFENVRGILGTNKGQDFRNIIDSFAALGYKIEFRILDAEDYGAPQQRERMFIVGHKLDKPFLYPRPVYGPDSENNTPYVSVAEAIRNLPFTEEDKKDTIFDGGKYSHLLPLVPPGSNYLHFTAKRGYPEPIFAYRSRFSDFLYKANPDTPTKTLIASPGKYTGPLHWDNRYLTVGEYKRIQGFPDNHLFYGDRTAQIRQIGNSVCPKIAYYMALSIRDQIFGVPSNIEYLQPDDALSFDKRKGQKAQKTKAIHKAVLEKSYDQHNSAFTPIPFRAYVTPSSVDKDNNLKAVVHKDGSVRIDVFAEDVTDVQAELNLIVYGTITKENPIKLSVVLHGNGEQGVQTMWNAVDMWVKKTSNFNSLLELYGHFTEPHPIFEVQSFKRKSDLPIFKFAEHCMNFDNCSVYFSKNLLMEMWGDSFKQTGFVELARTLRGYRFDIRSHETNIAIPQGVYMVAYPFTLPYDKQMNFFVREEET</sequence>
<dbReference type="Pfam" id="PF00145">
    <property type="entry name" value="DNA_methylase"/>
    <property type="match status" value="1"/>
</dbReference>
<dbReference type="CDD" id="cd00315">
    <property type="entry name" value="Cyt_C5_DNA_methylase"/>
    <property type="match status" value="1"/>
</dbReference>
<evidence type="ECO:0000313" key="8">
    <source>
        <dbReference type="EMBL" id="MEQ2511434.1"/>
    </source>
</evidence>
<dbReference type="InterPro" id="IPR001525">
    <property type="entry name" value="C5_MeTfrase"/>
</dbReference>
<dbReference type="PROSITE" id="PS51679">
    <property type="entry name" value="SAM_MT_C5"/>
    <property type="match status" value="1"/>
</dbReference>
<gene>
    <name evidence="8" type="ORF">WMO66_09265</name>
</gene>
<dbReference type="PRINTS" id="PR00105">
    <property type="entry name" value="C5METTRFRASE"/>
</dbReference>
<keyword evidence="2 5" id="KW-0808">Transferase</keyword>
<dbReference type="GO" id="GO:0032259">
    <property type="term" value="P:methylation"/>
    <property type="evidence" value="ECO:0007669"/>
    <property type="project" value="UniProtKB-KW"/>
</dbReference>
<dbReference type="Gene3D" id="3.40.50.150">
    <property type="entry name" value="Vaccinia Virus protein VP39"/>
    <property type="match status" value="1"/>
</dbReference>
<evidence type="ECO:0000256" key="4">
    <source>
        <dbReference type="ARBA" id="ARBA00022747"/>
    </source>
</evidence>
<keyword evidence="4" id="KW-0680">Restriction system</keyword>
<protein>
    <recommendedName>
        <fullName evidence="7">Cytosine-specific methyltransferase</fullName>
        <ecNumber evidence="7">2.1.1.37</ecNumber>
    </recommendedName>
</protein>
<comment type="similarity">
    <text evidence="5 6">Belongs to the class I-like SAM-binding methyltransferase superfamily. C5-methyltransferase family.</text>
</comment>
<reference evidence="8 9" key="1">
    <citation type="submission" date="2024-03" db="EMBL/GenBank/DDBJ databases">
        <title>Human intestinal bacterial collection.</title>
        <authorList>
            <person name="Pauvert C."/>
            <person name="Hitch T.C.A."/>
            <person name="Clavel T."/>
        </authorList>
    </citation>
    <scope>NUCLEOTIDE SEQUENCE [LARGE SCALE GENOMIC DNA]</scope>
    <source>
        <strain evidence="8 9">CLA-AA-H192</strain>
    </source>
</reference>
<keyword evidence="3 5" id="KW-0949">S-adenosyl-L-methionine</keyword>
<comment type="catalytic activity">
    <reaction evidence="7">
        <text>a 2'-deoxycytidine in DNA + S-adenosyl-L-methionine = a 5-methyl-2'-deoxycytidine in DNA + S-adenosyl-L-homocysteine + H(+)</text>
        <dbReference type="Rhea" id="RHEA:13681"/>
        <dbReference type="Rhea" id="RHEA-COMP:11369"/>
        <dbReference type="Rhea" id="RHEA-COMP:11370"/>
        <dbReference type="ChEBI" id="CHEBI:15378"/>
        <dbReference type="ChEBI" id="CHEBI:57856"/>
        <dbReference type="ChEBI" id="CHEBI:59789"/>
        <dbReference type="ChEBI" id="CHEBI:85452"/>
        <dbReference type="ChEBI" id="CHEBI:85454"/>
        <dbReference type="EC" id="2.1.1.37"/>
    </reaction>
</comment>
<dbReference type="Gene3D" id="3.90.120.10">
    <property type="entry name" value="DNA Methylase, subunit A, domain 2"/>
    <property type="match status" value="1"/>
</dbReference>
<keyword evidence="1 5" id="KW-0489">Methyltransferase</keyword>
<evidence type="ECO:0000256" key="1">
    <source>
        <dbReference type="ARBA" id="ARBA00022603"/>
    </source>
</evidence>
<dbReference type="SUPFAM" id="SSF53335">
    <property type="entry name" value="S-adenosyl-L-methionine-dependent methyltransferases"/>
    <property type="match status" value="1"/>
</dbReference>
<dbReference type="NCBIfam" id="TIGR00675">
    <property type="entry name" value="dcm"/>
    <property type="match status" value="1"/>
</dbReference>
<dbReference type="InterPro" id="IPR050390">
    <property type="entry name" value="C5-Methyltransferase"/>
</dbReference>
<dbReference type="InterPro" id="IPR029063">
    <property type="entry name" value="SAM-dependent_MTases_sf"/>
</dbReference>
<evidence type="ECO:0000256" key="7">
    <source>
        <dbReference type="RuleBase" id="RU000417"/>
    </source>
</evidence>
<evidence type="ECO:0000256" key="5">
    <source>
        <dbReference type="PROSITE-ProRule" id="PRU01016"/>
    </source>
</evidence>
<dbReference type="InterPro" id="IPR018117">
    <property type="entry name" value="C5_DNA_meth_AS"/>
</dbReference>
<evidence type="ECO:0000256" key="3">
    <source>
        <dbReference type="ARBA" id="ARBA00022691"/>
    </source>
</evidence>
<evidence type="ECO:0000256" key="2">
    <source>
        <dbReference type="ARBA" id="ARBA00022679"/>
    </source>
</evidence>
<dbReference type="PANTHER" id="PTHR10629:SF52">
    <property type="entry name" value="DNA (CYTOSINE-5)-METHYLTRANSFERASE 1"/>
    <property type="match status" value="1"/>
</dbReference>
<dbReference type="EMBL" id="JBBMFF010000230">
    <property type="protein sequence ID" value="MEQ2511434.1"/>
    <property type="molecule type" value="Genomic_DNA"/>
</dbReference>
<keyword evidence="9" id="KW-1185">Reference proteome</keyword>
<feature type="active site" evidence="5">
    <location>
        <position position="84"/>
    </location>
</feature>